<dbReference type="EMBL" id="JAAITQ010000010">
    <property type="protein sequence ID" value="NSE16224.1"/>
    <property type="molecule type" value="Genomic_DNA"/>
</dbReference>
<dbReference type="EMBL" id="CZAL01000019">
    <property type="protein sequence ID" value="CUP86661.1"/>
    <property type="molecule type" value="Genomic_DNA"/>
</dbReference>
<keyword evidence="3" id="KW-0378">Hydrolase</keyword>
<evidence type="ECO:0000313" key="11">
    <source>
        <dbReference type="EMBL" id="NSE16224.1"/>
    </source>
</evidence>
<evidence type="ECO:0000256" key="3">
    <source>
        <dbReference type="ARBA" id="ARBA00022801"/>
    </source>
</evidence>
<proteinExistence type="inferred from homology"/>
<dbReference type="EMBL" id="JAFHBD010000058">
    <property type="protein sequence ID" value="MBN2954204.1"/>
    <property type="molecule type" value="Genomic_DNA"/>
</dbReference>
<gene>
    <name evidence="7" type="ORF">ERS852406_02414</name>
    <name evidence="8" type="ORF">ERS852498_03014</name>
    <name evidence="11" type="ORF">G5B05_07315</name>
    <name evidence="9" type="ORF">JTJ23_11575</name>
    <name evidence="10" type="ORF">L0N21_08620</name>
</gene>
<keyword evidence="2 9" id="KW-0645">Protease</keyword>
<dbReference type="PANTHER" id="PTHR39178">
    <property type="entry name" value="HYPOTHETICAL RIBOSOME-ASSOCIATED PROTEIN"/>
    <property type="match status" value="1"/>
</dbReference>
<dbReference type="Proteomes" id="UP001199915">
    <property type="component" value="Unassembled WGS sequence"/>
</dbReference>
<dbReference type="GO" id="GO:0006508">
    <property type="term" value="P:proteolysis"/>
    <property type="evidence" value="ECO:0007669"/>
    <property type="project" value="UniProtKB-KW"/>
</dbReference>
<dbReference type="CDD" id="cd16332">
    <property type="entry name" value="Prp-like"/>
    <property type="match status" value="1"/>
</dbReference>
<evidence type="ECO:0000313" key="12">
    <source>
        <dbReference type="Proteomes" id="UP000095706"/>
    </source>
</evidence>
<evidence type="ECO:0000313" key="7">
    <source>
        <dbReference type="EMBL" id="CUO62201.1"/>
    </source>
</evidence>
<dbReference type="GeneID" id="79855439"/>
<reference evidence="12 13" key="1">
    <citation type="submission" date="2015-09" db="EMBL/GenBank/DDBJ databases">
        <authorList>
            <consortium name="Pathogen Informatics"/>
        </authorList>
    </citation>
    <scope>NUCLEOTIDE SEQUENCE [LARGE SCALE GENOMIC DNA]</scope>
    <source>
        <strain evidence="7 12">2789STDY5608849</strain>
        <strain evidence="8 13">2789STDY5834885</strain>
    </source>
</reference>
<dbReference type="Gene3D" id="3.30.70.1490">
    <property type="entry name" value="Cysteine protease Prp"/>
    <property type="match status" value="1"/>
</dbReference>
<evidence type="ECO:0000256" key="6">
    <source>
        <dbReference type="ARBA" id="ARBA00044538"/>
    </source>
</evidence>
<dbReference type="Proteomes" id="UP000095706">
    <property type="component" value="Unassembled WGS sequence"/>
</dbReference>
<keyword evidence="7" id="KW-0689">Ribosomal protein</keyword>
<keyword evidence="7" id="KW-0687">Ribonucleoprotein</keyword>
<accession>A0A174GJM3</accession>
<keyword evidence="4" id="KW-0788">Thiol protease</keyword>
<evidence type="ECO:0000313" key="8">
    <source>
        <dbReference type="EMBL" id="CUP86661.1"/>
    </source>
</evidence>
<keyword evidence="1" id="KW-0690">Ribosome biogenesis</keyword>
<protein>
    <recommendedName>
        <fullName evidence="6">Ribosomal processing cysteine protease Prp</fullName>
    </recommendedName>
</protein>
<organism evidence="7 12">
    <name type="scientific">Fusicatenibacter saccharivorans</name>
    <dbReference type="NCBI Taxonomy" id="1150298"/>
    <lineage>
        <taxon>Bacteria</taxon>
        <taxon>Bacillati</taxon>
        <taxon>Bacillota</taxon>
        <taxon>Clostridia</taxon>
        <taxon>Lachnospirales</taxon>
        <taxon>Lachnospiraceae</taxon>
        <taxon>Fusicatenibacter</taxon>
    </lineage>
</organism>
<dbReference type="GO" id="GO:0008234">
    <property type="term" value="F:cysteine-type peptidase activity"/>
    <property type="evidence" value="ECO:0007669"/>
    <property type="project" value="UniProtKB-KW"/>
</dbReference>
<reference evidence="11" key="3">
    <citation type="submission" date="2020-02" db="EMBL/GenBank/DDBJ databases">
        <authorList>
            <person name="Littmann E."/>
            <person name="Sorbara M."/>
        </authorList>
    </citation>
    <scope>NUCLEOTIDE SEQUENCE</scope>
    <source>
        <strain evidence="11">MSK.14.54</strain>
    </source>
</reference>
<dbReference type="RefSeq" id="WP_055228163.1">
    <property type="nucleotide sequence ID" value="NZ_CABJFB010000006.1"/>
</dbReference>
<name>A0A174GJM3_9FIRM</name>
<dbReference type="InterPro" id="IPR007422">
    <property type="entry name" value="Peptidase_Prp"/>
</dbReference>
<reference evidence="9" key="4">
    <citation type="submission" date="2021-02" db="EMBL/GenBank/DDBJ databases">
        <title>Metagenome-assembled genomes from human diarrheal sample B26.</title>
        <authorList>
            <person name="Ateba T.P."/>
            <person name="Alayande K.A."/>
            <person name="Mwanza M."/>
        </authorList>
    </citation>
    <scope>NUCLEOTIDE SEQUENCE</scope>
    <source>
        <strain evidence="9">06WH</strain>
    </source>
</reference>
<dbReference type="Pfam" id="PF04327">
    <property type="entry name" value="Peptidase_Prp"/>
    <property type="match status" value="1"/>
</dbReference>
<evidence type="ECO:0000313" key="9">
    <source>
        <dbReference type="EMBL" id="MBN2954204.1"/>
    </source>
</evidence>
<dbReference type="GO" id="GO:0005840">
    <property type="term" value="C:ribosome"/>
    <property type="evidence" value="ECO:0007669"/>
    <property type="project" value="UniProtKB-KW"/>
</dbReference>
<evidence type="ECO:0000256" key="5">
    <source>
        <dbReference type="ARBA" id="ARBA00044503"/>
    </source>
</evidence>
<reference evidence="11 14" key="2">
    <citation type="journal article" date="2020" name="Cell Host Microbe">
        <title>Functional and Genomic Variation between Human-Derived Isolates of Lachnospiraceae Reveals Inter- and Intra-Species Diversity.</title>
        <authorList>
            <person name="Sorbara M.T."/>
            <person name="Littmann E.R."/>
            <person name="Fontana E."/>
            <person name="Moody T.U."/>
            <person name="Kohout C.E."/>
            <person name="Gjonbalaj M."/>
            <person name="Eaton V."/>
            <person name="Seok R."/>
            <person name="Leiner I.M."/>
            <person name="Pamer E.G."/>
        </authorList>
    </citation>
    <scope>NUCLEOTIDE SEQUENCE [LARGE SCALE GENOMIC DNA]</scope>
    <source>
        <strain evidence="11 14">MSK.14.54</strain>
    </source>
</reference>
<reference evidence="10" key="5">
    <citation type="submission" date="2022-01" db="EMBL/GenBank/DDBJ databases">
        <title>Collection of gut derived symbiotic bacterial strains cultured from healthy donors.</title>
        <authorList>
            <person name="Lin H."/>
            <person name="Kohout C."/>
            <person name="Waligurski E."/>
            <person name="Pamer E.G."/>
        </authorList>
    </citation>
    <scope>NUCLEOTIDE SEQUENCE</scope>
    <source>
        <strain evidence="10">DFI.5.49</strain>
    </source>
</reference>
<dbReference type="EMBL" id="JAKNFS010000010">
    <property type="protein sequence ID" value="MCG4765570.1"/>
    <property type="molecule type" value="Genomic_DNA"/>
</dbReference>
<evidence type="ECO:0000313" key="14">
    <source>
        <dbReference type="Proteomes" id="UP000768180"/>
    </source>
</evidence>
<dbReference type="Proteomes" id="UP000768180">
    <property type="component" value="Unassembled WGS sequence"/>
</dbReference>
<evidence type="ECO:0000256" key="4">
    <source>
        <dbReference type="ARBA" id="ARBA00022807"/>
    </source>
</evidence>
<dbReference type="Proteomes" id="UP000737612">
    <property type="component" value="Unassembled WGS sequence"/>
</dbReference>
<dbReference type="SUPFAM" id="SSF118010">
    <property type="entry name" value="TM1457-like"/>
    <property type="match status" value="1"/>
</dbReference>
<sequence>MICITVTESDGEYISVESNGHAGYAEEGQDIICAAVSALIVNTVNSVETLTEDLIISEAGDGYVYFSFPNGYSESTALLVKSLLLGLESIRRDYGAQYLEIAFKEV</sequence>
<keyword evidence="14" id="KW-1185">Reference proteome</keyword>
<evidence type="ECO:0000256" key="2">
    <source>
        <dbReference type="ARBA" id="ARBA00022670"/>
    </source>
</evidence>
<dbReference type="InterPro" id="IPR036764">
    <property type="entry name" value="Peptidase_Prp_sf"/>
</dbReference>
<dbReference type="EMBL" id="CYYV01000011">
    <property type="protein sequence ID" value="CUO62201.1"/>
    <property type="molecule type" value="Genomic_DNA"/>
</dbReference>
<evidence type="ECO:0000313" key="13">
    <source>
        <dbReference type="Proteomes" id="UP000095709"/>
    </source>
</evidence>
<comment type="similarity">
    <text evidence="5">Belongs to the Prp family.</text>
</comment>
<evidence type="ECO:0000256" key="1">
    <source>
        <dbReference type="ARBA" id="ARBA00022517"/>
    </source>
</evidence>
<dbReference type="PANTHER" id="PTHR39178:SF1">
    <property type="entry name" value="RIBOSOMAL-PROCESSING CYSTEINE PROTEASE PRP"/>
    <property type="match status" value="1"/>
</dbReference>
<dbReference type="GO" id="GO:0042254">
    <property type="term" value="P:ribosome biogenesis"/>
    <property type="evidence" value="ECO:0007669"/>
    <property type="project" value="UniProtKB-KW"/>
</dbReference>
<dbReference type="AlphaFoldDB" id="A0A174GJM3"/>
<evidence type="ECO:0000313" key="10">
    <source>
        <dbReference type="EMBL" id="MCG4765570.1"/>
    </source>
</evidence>
<dbReference type="Proteomes" id="UP000095709">
    <property type="component" value="Unassembled WGS sequence"/>
</dbReference>